<dbReference type="VEuPathDB" id="VectorBase:RPRC003742"/>
<dbReference type="InParanoid" id="T1HI69"/>
<proteinExistence type="inferred from homology"/>
<organism evidence="4 5">
    <name type="scientific">Rhodnius prolixus</name>
    <name type="common">Triatomid bug</name>
    <dbReference type="NCBI Taxonomy" id="13249"/>
    <lineage>
        <taxon>Eukaryota</taxon>
        <taxon>Metazoa</taxon>
        <taxon>Ecdysozoa</taxon>
        <taxon>Arthropoda</taxon>
        <taxon>Hexapoda</taxon>
        <taxon>Insecta</taxon>
        <taxon>Pterygota</taxon>
        <taxon>Neoptera</taxon>
        <taxon>Paraneoptera</taxon>
        <taxon>Hemiptera</taxon>
        <taxon>Heteroptera</taxon>
        <taxon>Panheteroptera</taxon>
        <taxon>Cimicomorpha</taxon>
        <taxon>Reduviidae</taxon>
        <taxon>Triatominae</taxon>
        <taxon>Rhodnius</taxon>
    </lineage>
</organism>
<dbReference type="eggNOG" id="KOG1584">
    <property type="taxonomic scope" value="Eukaryota"/>
</dbReference>
<dbReference type="Proteomes" id="UP000015103">
    <property type="component" value="Unassembled WGS sequence"/>
</dbReference>
<dbReference type="InterPro" id="IPR000863">
    <property type="entry name" value="Sulfotransferase_dom"/>
</dbReference>
<dbReference type="PANTHER" id="PTHR11783">
    <property type="entry name" value="SULFOTRANSFERASE SULT"/>
    <property type="match status" value="1"/>
</dbReference>
<dbReference type="SUPFAM" id="SSF52540">
    <property type="entry name" value="P-loop containing nucleoside triphosphate hydrolases"/>
    <property type="match status" value="1"/>
</dbReference>
<evidence type="ECO:0000256" key="1">
    <source>
        <dbReference type="ARBA" id="ARBA00005771"/>
    </source>
</evidence>
<dbReference type="EMBL" id="ACPB03008775">
    <property type="status" value="NOT_ANNOTATED_CDS"/>
    <property type="molecule type" value="Genomic_DNA"/>
</dbReference>
<name>T1HI69_RHOPR</name>
<evidence type="ECO:0000313" key="4">
    <source>
        <dbReference type="EnsemblMetazoa" id="RPRC003742-PA"/>
    </source>
</evidence>
<dbReference type="EnsemblMetazoa" id="RPRC003742-RA">
    <property type="protein sequence ID" value="RPRC003742-PA"/>
    <property type="gene ID" value="RPRC003742"/>
</dbReference>
<comment type="similarity">
    <text evidence="1">Belongs to the sulfotransferase 1 family.</text>
</comment>
<accession>T1HI69</accession>
<evidence type="ECO:0000313" key="5">
    <source>
        <dbReference type="Proteomes" id="UP000015103"/>
    </source>
</evidence>
<keyword evidence="5" id="KW-1185">Reference proteome</keyword>
<reference evidence="4" key="1">
    <citation type="submission" date="2015-05" db="UniProtKB">
        <authorList>
            <consortium name="EnsemblMetazoa"/>
        </authorList>
    </citation>
    <scope>IDENTIFICATION</scope>
</reference>
<protein>
    <submittedName>
        <fullName evidence="4">Sulfotransfer_1 domain-containing protein</fullName>
    </submittedName>
</protein>
<dbReference type="EMBL" id="ACPB03008777">
    <property type="status" value="NOT_ANNOTATED_CDS"/>
    <property type="molecule type" value="Genomic_DNA"/>
</dbReference>
<dbReference type="HOGENOM" id="CLU_2174062_0_0_1"/>
<dbReference type="Pfam" id="PF00685">
    <property type="entry name" value="Sulfotransfer_1"/>
    <property type="match status" value="1"/>
</dbReference>
<dbReference type="Gene3D" id="3.40.50.300">
    <property type="entry name" value="P-loop containing nucleotide triphosphate hydrolases"/>
    <property type="match status" value="1"/>
</dbReference>
<sequence length="110" mass="12891">MEGVECLPALDNMTSPRYIKSHLPPQLLPKQLWTVKPKIIYIYRNPKDVAMSYCNHYRLWNDFNGSQEDFSKAFVRDKVNRRTCRRLCCSRMDQDDSLGWKGVLADDFGS</sequence>
<evidence type="ECO:0000259" key="3">
    <source>
        <dbReference type="Pfam" id="PF00685"/>
    </source>
</evidence>
<feature type="domain" description="Sulfotransferase" evidence="3">
    <location>
        <begin position="9"/>
        <end position="80"/>
    </location>
</feature>
<dbReference type="AlphaFoldDB" id="T1HI69"/>
<dbReference type="STRING" id="13249.T1HI69"/>
<dbReference type="GO" id="GO:0008146">
    <property type="term" value="F:sulfotransferase activity"/>
    <property type="evidence" value="ECO:0007669"/>
    <property type="project" value="InterPro"/>
</dbReference>
<evidence type="ECO:0000256" key="2">
    <source>
        <dbReference type="ARBA" id="ARBA00022679"/>
    </source>
</evidence>
<dbReference type="EMBL" id="ACPB03008776">
    <property type="status" value="NOT_ANNOTATED_CDS"/>
    <property type="molecule type" value="Genomic_DNA"/>
</dbReference>
<dbReference type="InterPro" id="IPR027417">
    <property type="entry name" value="P-loop_NTPase"/>
</dbReference>
<keyword evidence="2" id="KW-0808">Transferase</keyword>